<comment type="caution">
    <text evidence="3">The sequence shown here is derived from an EMBL/GenBank/DDBJ whole genome shotgun (WGS) entry which is preliminary data.</text>
</comment>
<dbReference type="EC" id="2.1.1.63" evidence="3"/>
<accession>A0ABR7I7J1</accession>
<dbReference type="NCBIfam" id="TIGR00589">
    <property type="entry name" value="ogt"/>
    <property type="match status" value="1"/>
</dbReference>
<dbReference type="Gene3D" id="3.90.1150.30">
    <property type="match status" value="1"/>
</dbReference>
<dbReference type="InterPro" id="IPR014048">
    <property type="entry name" value="MethylDNA_cys_MeTrfase_DNA-bd"/>
</dbReference>
<dbReference type="InterPro" id="IPR058532">
    <property type="entry name" value="YjbR/MT2646/Rv2570-like"/>
</dbReference>
<dbReference type="SUPFAM" id="SSF142906">
    <property type="entry name" value="YjbR-like"/>
    <property type="match status" value="1"/>
</dbReference>
<name>A0ABR7I7J1_9FIRM</name>
<dbReference type="RefSeq" id="WP_186981578.1">
    <property type="nucleotide sequence ID" value="NZ_JACOQH010000001.1"/>
</dbReference>
<dbReference type="Proteomes" id="UP000621540">
    <property type="component" value="Unassembled WGS sequence"/>
</dbReference>
<dbReference type="SUPFAM" id="SSF46767">
    <property type="entry name" value="Methylated DNA-protein cysteine methyltransferase, C-terminal domain"/>
    <property type="match status" value="1"/>
</dbReference>
<dbReference type="CDD" id="cd06445">
    <property type="entry name" value="ATase"/>
    <property type="match status" value="1"/>
</dbReference>
<gene>
    <name evidence="3" type="ORF">H8Z76_02530</name>
</gene>
<dbReference type="InterPro" id="IPR052520">
    <property type="entry name" value="ATL_DNA_repair"/>
</dbReference>
<dbReference type="GO" id="GO:0003908">
    <property type="term" value="F:methylated-DNA-[protein]-cysteine S-methyltransferase activity"/>
    <property type="evidence" value="ECO:0007669"/>
    <property type="project" value="UniProtKB-EC"/>
</dbReference>
<dbReference type="PANTHER" id="PTHR42942:SF1">
    <property type="entry name" value="ALKYLTRANSFERASE-LIKE PROTEIN 1"/>
    <property type="match status" value="1"/>
</dbReference>
<evidence type="ECO:0000256" key="1">
    <source>
        <dbReference type="ARBA" id="ARBA00022763"/>
    </source>
</evidence>
<evidence type="ECO:0000313" key="4">
    <source>
        <dbReference type="Proteomes" id="UP000621540"/>
    </source>
</evidence>
<keyword evidence="4" id="KW-1185">Reference proteome</keyword>
<dbReference type="Pfam" id="PF01035">
    <property type="entry name" value="DNA_binding_1"/>
    <property type="match status" value="1"/>
</dbReference>
<dbReference type="GO" id="GO:0032259">
    <property type="term" value="P:methylation"/>
    <property type="evidence" value="ECO:0007669"/>
    <property type="project" value="UniProtKB-KW"/>
</dbReference>
<dbReference type="InterPro" id="IPR036388">
    <property type="entry name" value="WH-like_DNA-bd_sf"/>
</dbReference>
<keyword evidence="3" id="KW-0808">Transferase</keyword>
<reference evidence="3 4" key="1">
    <citation type="submission" date="2020-08" db="EMBL/GenBank/DDBJ databases">
        <title>Genome public.</title>
        <authorList>
            <person name="Liu C."/>
            <person name="Sun Q."/>
        </authorList>
    </citation>
    <scope>NUCLEOTIDE SEQUENCE [LARGE SCALE GENOMIC DNA]</scope>
    <source>
        <strain evidence="3 4">BX0805</strain>
    </source>
</reference>
<organism evidence="3 4">
    <name type="scientific">Roseburia yibonii</name>
    <dbReference type="NCBI Taxonomy" id="2763063"/>
    <lineage>
        <taxon>Bacteria</taxon>
        <taxon>Bacillati</taxon>
        <taxon>Bacillota</taxon>
        <taxon>Clostridia</taxon>
        <taxon>Lachnospirales</taxon>
        <taxon>Lachnospiraceae</taxon>
        <taxon>Roseburia</taxon>
    </lineage>
</organism>
<dbReference type="PANTHER" id="PTHR42942">
    <property type="entry name" value="6-O-METHYLGUANINE DNA METHYLTRANSFERASE"/>
    <property type="match status" value="1"/>
</dbReference>
<feature type="domain" description="Methylated-DNA-[protein]-cysteine S-methyltransferase DNA binding" evidence="2">
    <location>
        <begin position="112"/>
        <end position="191"/>
    </location>
</feature>
<dbReference type="InterPro" id="IPR036217">
    <property type="entry name" value="MethylDNA_cys_MeTrfase_DNAb"/>
</dbReference>
<evidence type="ECO:0000313" key="3">
    <source>
        <dbReference type="EMBL" id="MBC5752912.1"/>
    </source>
</evidence>
<dbReference type="InterPro" id="IPR038056">
    <property type="entry name" value="YjbR-like_sf"/>
</dbReference>
<proteinExistence type="predicted"/>
<evidence type="ECO:0000259" key="2">
    <source>
        <dbReference type="Pfam" id="PF01035"/>
    </source>
</evidence>
<dbReference type="EMBL" id="JACOQH010000001">
    <property type="protein sequence ID" value="MBC5752912.1"/>
    <property type="molecule type" value="Genomic_DNA"/>
</dbReference>
<dbReference type="Gene3D" id="1.10.10.10">
    <property type="entry name" value="Winged helix-like DNA-binding domain superfamily/Winged helix DNA-binding domain"/>
    <property type="match status" value="1"/>
</dbReference>
<keyword evidence="1" id="KW-0227">DNA damage</keyword>
<sequence length="215" mass="24110">MTTREEALAYGLSFPGTYKETPFRDTNWQLVRVAGSKKAFLWTYEREGYINLNVKVDPQWRDFWRSAYPAVIPGWHQNKEHWNTIILDGSIPAVDIKRMIAESYDLVTDSPTKRIYEAAKKIPRGKVATYGQVAELAGDKKMARAVGNALHKNPDPAEIPCYRVVNAKGELAGAFAFGGAGRQADLLRADGIVVVDDRVDLKQFGIRIRDGVILE</sequence>
<protein>
    <submittedName>
        <fullName evidence="3">Methylated-DNA--[protein]-cysteine S-methyltransferase</fullName>
        <ecNumber evidence="3">2.1.1.63</ecNumber>
    </submittedName>
</protein>
<dbReference type="Pfam" id="PF04237">
    <property type="entry name" value="YjbR"/>
    <property type="match status" value="1"/>
</dbReference>
<keyword evidence="3" id="KW-0489">Methyltransferase</keyword>